<proteinExistence type="inferred from homology"/>
<evidence type="ECO:0000259" key="4">
    <source>
        <dbReference type="Pfam" id="PF00535"/>
    </source>
</evidence>
<evidence type="ECO:0000256" key="1">
    <source>
        <dbReference type="ARBA" id="ARBA00006739"/>
    </source>
</evidence>
<evidence type="ECO:0000313" key="5">
    <source>
        <dbReference type="EMBL" id="AGG65773.1"/>
    </source>
</evidence>
<dbReference type="eggNOG" id="COG1216">
    <property type="taxonomic scope" value="Bacteria"/>
</dbReference>
<protein>
    <submittedName>
        <fullName evidence="5">Glycosyltransferase</fullName>
    </submittedName>
</protein>
<dbReference type="SUPFAM" id="SSF53448">
    <property type="entry name" value="Nucleotide-diphospho-sugar transferases"/>
    <property type="match status" value="1"/>
</dbReference>
<comment type="similarity">
    <text evidence="1">Belongs to the glycosyltransferase 2 family.</text>
</comment>
<dbReference type="InterPro" id="IPR001173">
    <property type="entry name" value="Glyco_trans_2-like"/>
</dbReference>
<dbReference type="Gene3D" id="3.90.550.10">
    <property type="entry name" value="Spore Coat Polysaccharide Biosynthesis Protein SpsA, Chain A"/>
    <property type="match status" value="1"/>
</dbReference>
<dbReference type="GO" id="GO:0016757">
    <property type="term" value="F:glycosyltransferase activity"/>
    <property type="evidence" value="ECO:0007669"/>
    <property type="project" value="UniProtKB-KW"/>
</dbReference>
<organism evidence="5 6">
    <name type="scientific">Corynebacterium callunae DSM 20147</name>
    <dbReference type="NCBI Taxonomy" id="1121353"/>
    <lineage>
        <taxon>Bacteria</taxon>
        <taxon>Bacillati</taxon>
        <taxon>Actinomycetota</taxon>
        <taxon>Actinomycetes</taxon>
        <taxon>Mycobacteriales</taxon>
        <taxon>Corynebacteriaceae</taxon>
        <taxon>Corynebacterium</taxon>
    </lineage>
</organism>
<dbReference type="InterPro" id="IPR029044">
    <property type="entry name" value="Nucleotide-diphossugar_trans"/>
</dbReference>
<keyword evidence="3 5" id="KW-0808">Transferase</keyword>
<sequence>MTKVSVVSGFYNRKDFLERTISSILNQTFEDFELIVFDDCSMDGTKDELEKLKVQFSDDRFSFVIHENNKGFVKGLIDAIEISTGEFIAIQGSGDISLPERLQKQVDFLEDNPDVGAVGGWLYNIEENGSGRSLHEPKPGKLSFKDLENTDPPFTHGEVMFRRRDYEAAGKYREGFKYAQDYDLWYRIAKRSKLAVIPSVIYHRFTLLDGVSFVPSKTVLQKCYAMAAKRLSTLPEDEEKRAYRRLVVEGPTAVVPIADAEVQSFIPKAAIRLCVFGNAQEARKMSNQYIVNSTTRYLTNLAIIVLSTRVTKPIGIALFGKLISIKKTLSK</sequence>
<dbReference type="KEGG" id="ccn:H924_01595"/>
<evidence type="ECO:0000313" key="6">
    <source>
        <dbReference type="Proteomes" id="UP000011760"/>
    </source>
</evidence>
<keyword evidence="6" id="KW-1185">Reference proteome</keyword>
<name>M1UX76_9CORY</name>
<dbReference type="RefSeq" id="WP_015650227.1">
    <property type="nucleotide sequence ID" value="NC_020506.1"/>
</dbReference>
<dbReference type="PANTHER" id="PTHR43685">
    <property type="entry name" value="GLYCOSYLTRANSFERASE"/>
    <property type="match status" value="1"/>
</dbReference>
<dbReference type="Proteomes" id="UP000011760">
    <property type="component" value="Chromosome"/>
</dbReference>
<evidence type="ECO:0000256" key="3">
    <source>
        <dbReference type="ARBA" id="ARBA00022679"/>
    </source>
</evidence>
<dbReference type="Pfam" id="PF00535">
    <property type="entry name" value="Glycos_transf_2"/>
    <property type="match status" value="1"/>
</dbReference>
<dbReference type="AlphaFoldDB" id="M1UX76"/>
<feature type="domain" description="Glycosyltransferase 2-like" evidence="4">
    <location>
        <begin position="5"/>
        <end position="166"/>
    </location>
</feature>
<dbReference type="OrthoDB" id="7665907at2"/>
<accession>M1UX76</accession>
<keyword evidence="2" id="KW-0328">Glycosyltransferase</keyword>
<gene>
    <name evidence="5" type="ORF">H924_01595</name>
</gene>
<dbReference type="InterPro" id="IPR050834">
    <property type="entry name" value="Glycosyltransf_2"/>
</dbReference>
<reference evidence="5 6" key="1">
    <citation type="submission" date="2013-02" db="EMBL/GenBank/DDBJ databases">
        <title>The complete genome sequence of Corynebacterium callunae DSM 20147.</title>
        <authorList>
            <person name="Ruckert C."/>
            <person name="Albersmeier A."/>
            <person name="Kalinowski J."/>
        </authorList>
    </citation>
    <scope>NUCLEOTIDE SEQUENCE [LARGE SCALE GENOMIC DNA]</scope>
    <source>
        <strain evidence="5 6">DSM 20147</strain>
    </source>
</reference>
<dbReference type="PANTHER" id="PTHR43685:SF5">
    <property type="entry name" value="GLYCOSYLTRANSFERASE EPSE-RELATED"/>
    <property type="match status" value="1"/>
</dbReference>
<dbReference type="PATRIC" id="fig|1121353.3.peg.332"/>
<dbReference type="STRING" id="1121353.H924_01595"/>
<dbReference type="HOGENOM" id="CLU_025996_0_0_11"/>
<dbReference type="EMBL" id="CP004354">
    <property type="protein sequence ID" value="AGG65773.1"/>
    <property type="molecule type" value="Genomic_DNA"/>
</dbReference>
<evidence type="ECO:0000256" key="2">
    <source>
        <dbReference type="ARBA" id="ARBA00022676"/>
    </source>
</evidence>